<dbReference type="Proteomes" id="UP000238348">
    <property type="component" value="Chromosome"/>
</dbReference>
<dbReference type="SUPFAM" id="SSF55729">
    <property type="entry name" value="Acyl-CoA N-acyltransferases (Nat)"/>
    <property type="match status" value="1"/>
</dbReference>
<dbReference type="InterPro" id="IPR000182">
    <property type="entry name" value="GNAT_dom"/>
</dbReference>
<evidence type="ECO:0000259" key="1">
    <source>
        <dbReference type="PROSITE" id="PS51186"/>
    </source>
</evidence>
<gene>
    <name evidence="2" type="ORF">SOCE26_092910</name>
</gene>
<dbReference type="Gene3D" id="3.40.630.30">
    <property type="match status" value="1"/>
</dbReference>
<proteinExistence type="predicted"/>
<dbReference type="EMBL" id="CP012673">
    <property type="protein sequence ID" value="AUX47767.1"/>
    <property type="molecule type" value="Genomic_DNA"/>
</dbReference>
<dbReference type="GO" id="GO:1990189">
    <property type="term" value="F:protein N-terminal-serine acetyltransferase activity"/>
    <property type="evidence" value="ECO:0007669"/>
    <property type="project" value="TreeGrafter"/>
</dbReference>
<reference evidence="2 3" key="1">
    <citation type="submission" date="2015-09" db="EMBL/GenBank/DDBJ databases">
        <title>Sorangium comparison.</title>
        <authorList>
            <person name="Zaburannyi N."/>
            <person name="Bunk B."/>
            <person name="Overmann J."/>
            <person name="Mueller R."/>
        </authorList>
    </citation>
    <scope>NUCLEOTIDE SEQUENCE [LARGE SCALE GENOMIC DNA]</scope>
    <source>
        <strain evidence="2 3">So ce26</strain>
    </source>
</reference>
<evidence type="ECO:0000313" key="3">
    <source>
        <dbReference type="Proteomes" id="UP000238348"/>
    </source>
</evidence>
<dbReference type="Pfam" id="PF13302">
    <property type="entry name" value="Acetyltransf_3"/>
    <property type="match status" value="1"/>
</dbReference>
<dbReference type="GO" id="GO:0005737">
    <property type="term" value="C:cytoplasm"/>
    <property type="evidence" value="ECO:0007669"/>
    <property type="project" value="TreeGrafter"/>
</dbReference>
<dbReference type="GO" id="GO:0008999">
    <property type="term" value="F:protein-N-terminal-alanine acetyltransferase activity"/>
    <property type="evidence" value="ECO:0007669"/>
    <property type="project" value="TreeGrafter"/>
</dbReference>
<accession>A0A2L0F8C5</accession>
<dbReference type="InterPro" id="IPR016181">
    <property type="entry name" value="Acyl_CoA_acyltransferase"/>
</dbReference>
<dbReference type="AlphaFoldDB" id="A0A2L0F8C5"/>
<sequence length="194" mass="21211">MLRAVRPMEALVQLSGRSLVLRPYRDGDEEGQLEAVRASVAELGRWMDWCHPGYALADSRKWVELCTEGWASGTQYGFCLIDPETGDHWGDCTLSGLNRAHGFANLGYWIRTDRAGRGAATAAAGLVARFGLEQLALNRIEIVVAVVNLASQRVAEKLGAVREGVLRRRLVVRGEAQDAVMFSLIASDLSAKDV</sequence>
<dbReference type="InterPro" id="IPR051908">
    <property type="entry name" value="Ribosomal_N-acetyltransferase"/>
</dbReference>
<feature type="domain" description="N-acetyltransferase" evidence="1">
    <location>
        <begin position="19"/>
        <end position="186"/>
    </location>
</feature>
<evidence type="ECO:0000313" key="2">
    <source>
        <dbReference type="EMBL" id="AUX47767.1"/>
    </source>
</evidence>
<dbReference type="PANTHER" id="PTHR43441">
    <property type="entry name" value="RIBOSOMAL-PROTEIN-SERINE ACETYLTRANSFERASE"/>
    <property type="match status" value="1"/>
</dbReference>
<protein>
    <recommendedName>
        <fullName evidence="1">N-acetyltransferase domain-containing protein</fullName>
    </recommendedName>
</protein>
<name>A0A2L0F8C5_SORCE</name>
<dbReference type="PANTHER" id="PTHR43441:SF10">
    <property type="entry name" value="ACETYLTRANSFERASE"/>
    <property type="match status" value="1"/>
</dbReference>
<organism evidence="2 3">
    <name type="scientific">Sorangium cellulosum</name>
    <name type="common">Polyangium cellulosum</name>
    <dbReference type="NCBI Taxonomy" id="56"/>
    <lineage>
        <taxon>Bacteria</taxon>
        <taxon>Pseudomonadati</taxon>
        <taxon>Myxococcota</taxon>
        <taxon>Polyangia</taxon>
        <taxon>Polyangiales</taxon>
        <taxon>Polyangiaceae</taxon>
        <taxon>Sorangium</taxon>
    </lineage>
</organism>
<dbReference type="PROSITE" id="PS51186">
    <property type="entry name" value="GNAT"/>
    <property type="match status" value="1"/>
</dbReference>